<organism evidence="2 3">
    <name type="scientific">Cuscuta campestris</name>
    <dbReference type="NCBI Taxonomy" id="132261"/>
    <lineage>
        <taxon>Eukaryota</taxon>
        <taxon>Viridiplantae</taxon>
        <taxon>Streptophyta</taxon>
        <taxon>Embryophyta</taxon>
        <taxon>Tracheophyta</taxon>
        <taxon>Spermatophyta</taxon>
        <taxon>Magnoliopsida</taxon>
        <taxon>eudicotyledons</taxon>
        <taxon>Gunneridae</taxon>
        <taxon>Pentapetalae</taxon>
        <taxon>asterids</taxon>
        <taxon>lamiids</taxon>
        <taxon>Solanales</taxon>
        <taxon>Convolvulaceae</taxon>
        <taxon>Cuscuteae</taxon>
        <taxon>Cuscuta</taxon>
        <taxon>Cuscuta subgen. Grammica</taxon>
        <taxon>Cuscuta sect. Cleistogrammica</taxon>
    </lineage>
</organism>
<name>A0A484LC10_9ASTE</name>
<feature type="region of interest" description="Disordered" evidence="1">
    <location>
        <begin position="117"/>
        <end position="138"/>
    </location>
</feature>
<dbReference type="AlphaFoldDB" id="A0A484LC10"/>
<evidence type="ECO:0000313" key="3">
    <source>
        <dbReference type="Proteomes" id="UP000595140"/>
    </source>
</evidence>
<evidence type="ECO:0000256" key="1">
    <source>
        <dbReference type="SAM" id="MobiDB-lite"/>
    </source>
</evidence>
<reference evidence="2 3" key="1">
    <citation type="submission" date="2018-04" db="EMBL/GenBank/DDBJ databases">
        <authorList>
            <person name="Vogel A."/>
        </authorList>
    </citation>
    <scope>NUCLEOTIDE SEQUENCE [LARGE SCALE GENOMIC DNA]</scope>
</reference>
<sequence>MAVVCASVSKPTYQPPISISATLLSFDLPCLDSHKPLETVTFQTSSLFTANGASPPPTSFPHPRANSLSASAEDFTPRTSDPTTLANPPHFLGRSNSDNDLESSQWGYNVCYNSGPEIKHSGKNLKSPSSEEEWETDRGSEDEVWLADKEANMKRNNKKFNQICLQIQDTPHQRRRSKRLSNLKARNNLY</sequence>
<proteinExistence type="predicted"/>
<dbReference type="EMBL" id="OOIL02001251">
    <property type="protein sequence ID" value="VFQ73756.1"/>
    <property type="molecule type" value="Genomic_DNA"/>
</dbReference>
<accession>A0A484LC10</accession>
<keyword evidence="3" id="KW-1185">Reference proteome</keyword>
<protein>
    <submittedName>
        <fullName evidence="2">Uncharacterized protein</fullName>
    </submittedName>
</protein>
<gene>
    <name evidence="2" type="ORF">CCAM_LOCUS15532</name>
</gene>
<dbReference type="Proteomes" id="UP000595140">
    <property type="component" value="Unassembled WGS sequence"/>
</dbReference>
<feature type="compositionally biased region" description="Polar residues" evidence="1">
    <location>
        <begin position="77"/>
        <end position="86"/>
    </location>
</feature>
<feature type="region of interest" description="Disordered" evidence="1">
    <location>
        <begin position="52"/>
        <end position="98"/>
    </location>
</feature>
<feature type="region of interest" description="Disordered" evidence="1">
    <location>
        <begin position="170"/>
        <end position="190"/>
    </location>
</feature>
<evidence type="ECO:0000313" key="2">
    <source>
        <dbReference type="EMBL" id="VFQ73756.1"/>
    </source>
</evidence>